<dbReference type="PATRIC" id="fig|1353533.3.peg.1190"/>
<accession>V4HV94</accession>
<evidence type="ECO:0000313" key="4">
    <source>
        <dbReference type="Proteomes" id="UP000017820"/>
    </source>
</evidence>
<dbReference type="Proteomes" id="UP000017820">
    <property type="component" value="Unassembled WGS sequence"/>
</dbReference>
<sequence>MKMRFLSVAAIVLLSACGGGGESNSNSNAAPDSSNSSNANAASPSGDRTESSSDTNTQDNVSSGSQADNTNEQSDHQSNADGNESSSEGNNEENEGAADNIGTAPIVDLKPPGAVLRKGNEIIINSVVTSPTENLTYAWMQVAGPEATLIGTDSQNLTVILPTTHSVEKDLFTFSLTVTNNAGLSTYVETDIESVNAMTELQASALLQQATLGATLTEIQAATGLSEEEWLDQQILLEPTYHTPFLENYPDRENPSHINRIDAWWKASLSAPDQLRQRVAFALSEIFVVSDANTSLKGEPEGMVAYYDTLLKHAFGNFRALLESVTLSPVMGVYLSHLGNEKADAERNIRPDENYAREVMQLFTIGLNELNLDGTAKLNDNNTIPTYSQQEIAGFAKVFTGWTFAYSARWDRPSRNYTLPMHAFSDYHSMEEKALLNGDIIPAGTGPEESMQQALDNLFSHQNVAPFISKQLIQRLVKSNPTPAYVERVASVFNDNGQGIRGDLAAVIKAILLDDEARKYSSVLVHSGKIKEPILTKVHLWRVLNARSELNRYYTWNLSTTYGQGPLLSPSVFNFFRPDHVPNELQGLGLVAPELQIATDSNMIATTNGHYGDLVWRMAERKNTLNPKTIYMYGQSDITMLSNNGLQALLDYYNLVYFAGSMSDSTRSALVDLDSYFARKDAVHRVAQLLYMVSLSPDFNYQN</sequence>
<comment type="caution">
    <text evidence="3">The sequence shown here is derived from an EMBL/GenBank/DDBJ whole genome shotgun (WGS) entry which is preliminary data.</text>
</comment>
<dbReference type="GeneID" id="29921692"/>
<feature type="signal peptide" evidence="2">
    <location>
        <begin position="1"/>
        <end position="21"/>
    </location>
</feature>
<dbReference type="Gene3D" id="2.60.40.10">
    <property type="entry name" value="Immunoglobulins"/>
    <property type="match status" value="1"/>
</dbReference>
<feature type="compositionally biased region" description="Low complexity" evidence="1">
    <location>
        <begin position="79"/>
        <end position="89"/>
    </location>
</feature>
<keyword evidence="2" id="KW-0732">Signal</keyword>
<evidence type="ECO:0000256" key="1">
    <source>
        <dbReference type="SAM" id="MobiDB-lite"/>
    </source>
</evidence>
<dbReference type="EMBL" id="AUSV01000013">
    <property type="protein sequence ID" value="ESP94755.1"/>
    <property type="molecule type" value="Genomic_DNA"/>
</dbReference>
<name>V4HV94_PSEL2</name>
<reference evidence="3 4" key="1">
    <citation type="submission" date="2013-07" db="EMBL/GenBank/DDBJ databases">
        <title>Draft genome sequence of Pseudoalteromonas luteoviolacea 2ta16.</title>
        <authorList>
            <person name="Allen E.E."/>
            <person name="Azam F."/>
            <person name="Podell S."/>
        </authorList>
    </citation>
    <scope>NUCLEOTIDE SEQUENCE [LARGE SCALE GENOMIC DNA]</scope>
    <source>
        <strain evidence="3 4">2ta16</strain>
    </source>
</reference>
<organism evidence="3 4">
    <name type="scientific">Pseudoalteromonas luteoviolacea (strain 2ta16)</name>
    <dbReference type="NCBI Taxonomy" id="1353533"/>
    <lineage>
        <taxon>Bacteria</taxon>
        <taxon>Pseudomonadati</taxon>
        <taxon>Pseudomonadota</taxon>
        <taxon>Gammaproteobacteria</taxon>
        <taxon>Alteromonadales</taxon>
        <taxon>Pseudoalteromonadaceae</taxon>
        <taxon>Pseudoalteromonas</taxon>
    </lineage>
</organism>
<gene>
    <name evidence="3" type="ORF">PL2TA16_00755</name>
</gene>
<dbReference type="RefSeq" id="WP_023398143.1">
    <property type="nucleotide sequence ID" value="NZ_AUSV01000013.1"/>
</dbReference>
<dbReference type="PANTHER" id="PTHR43737">
    <property type="entry name" value="BLL7424 PROTEIN"/>
    <property type="match status" value="1"/>
</dbReference>
<evidence type="ECO:0008006" key="5">
    <source>
        <dbReference type="Google" id="ProtNLM"/>
    </source>
</evidence>
<dbReference type="Pfam" id="PF08811">
    <property type="entry name" value="DUF1800"/>
    <property type="match status" value="1"/>
</dbReference>
<dbReference type="PANTHER" id="PTHR43737:SF1">
    <property type="entry name" value="DUF1501 DOMAIN-CONTAINING PROTEIN"/>
    <property type="match status" value="1"/>
</dbReference>
<dbReference type="InterPro" id="IPR013783">
    <property type="entry name" value="Ig-like_fold"/>
</dbReference>
<evidence type="ECO:0000256" key="2">
    <source>
        <dbReference type="SAM" id="SignalP"/>
    </source>
</evidence>
<dbReference type="AlphaFoldDB" id="V4HV94"/>
<dbReference type="PROSITE" id="PS51257">
    <property type="entry name" value="PROKAR_LIPOPROTEIN"/>
    <property type="match status" value="1"/>
</dbReference>
<proteinExistence type="predicted"/>
<feature type="region of interest" description="Disordered" evidence="1">
    <location>
        <begin position="18"/>
        <end position="106"/>
    </location>
</feature>
<protein>
    <recommendedName>
        <fullName evidence="5">DUF1800 domain-containing protein</fullName>
    </recommendedName>
</protein>
<evidence type="ECO:0000313" key="3">
    <source>
        <dbReference type="EMBL" id="ESP94755.1"/>
    </source>
</evidence>
<feature type="chain" id="PRO_5004718082" description="DUF1800 domain-containing protein" evidence="2">
    <location>
        <begin position="22"/>
        <end position="703"/>
    </location>
</feature>
<feature type="compositionally biased region" description="Low complexity" evidence="1">
    <location>
        <begin position="23"/>
        <end position="45"/>
    </location>
</feature>
<feature type="compositionally biased region" description="Polar residues" evidence="1">
    <location>
        <begin position="52"/>
        <end position="72"/>
    </location>
</feature>
<dbReference type="InterPro" id="IPR014917">
    <property type="entry name" value="DUF1800"/>
</dbReference>